<evidence type="ECO:0000256" key="1">
    <source>
        <dbReference type="SAM" id="MobiDB-lite"/>
    </source>
</evidence>
<sequence>MEEDNFQSLSKGVFVIPFQNDTQNEAGPSKPCRRPLEKFYDTAYEHYENAYIKYNNDKISEQLDDIQDWLDRCSNSSSNSLLKLKNPIYRLEIGLLQNTSFSSFINSEIHTIGKTCILQGKDINDINQAMKLISLGFMEGDLSNDKNNNNRKNGKSGLDEIKLWYTSQKIKSSLLLYIQDAQMIPSSVLGELMYILSLHPSIPIRLLISVPSISHFLSSWTPIELSSIAPSILSSTTSKKNTGVEAILRASGSAPLQLSDELIDELRSEEAKFGGGPISTLKAIKWLLLHHSINSPLSRLATSSDLIDQKKVQALLNTRLHRPPISNVPGEGLFRIKYNKDLSSVMNPAPRTSILHALSNSEDYIRTNTDLPLRNGEEQHPSSYVETSSQLTNKRQALEPLRSSKRKRIEDEEGVGIGHRDGDDGDIYKGKGEEMKELKMLFELWKNAGKSVNLWDWLEGFHTIMTDCHNNDGDQNKSNEEDDQINEEVIDQNEPIRISEERKQNTTNDDDENESRLHAIFIRFVEEARMIGLIRARGKGKKADEVVKGVGLV</sequence>
<dbReference type="GO" id="GO:0003688">
    <property type="term" value="F:DNA replication origin binding"/>
    <property type="evidence" value="ECO:0007669"/>
    <property type="project" value="TreeGrafter"/>
</dbReference>
<feature type="domain" description="Origin recognition complex subunit 3 winged helix C-terminal" evidence="2">
    <location>
        <begin position="351"/>
        <end position="548"/>
    </location>
</feature>
<evidence type="ECO:0000259" key="2">
    <source>
        <dbReference type="Pfam" id="PF18137"/>
    </source>
</evidence>
<dbReference type="Proteomes" id="UP000094020">
    <property type="component" value="Chromosome 5"/>
</dbReference>
<name>A0A1B9I2U8_9TREE</name>
<dbReference type="GO" id="GO:0006270">
    <property type="term" value="P:DNA replication initiation"/>
    <property type="evidence" value="ECO:0007669"/>
    <property type="project" value="TreeGrafter"/>
</dbReference>
<reference evidence="3" key="3">
    <citation type="submission" date="2016-07" db="EMBL/GenBank/DDBJ databases">
        <title>Evolution of pathogenesis and genome organization in the Tremellales.</title>
        <authorList>
            <person name="Cuomo C."/>
            <person name="Litvintseva A."/>
            <person name="Heitman J."/>
            <person name="Chen Y."/>
            <person name="Sun S."/>
            <person name="Springer D."/>
            <person name="Dromer F."/>
            <person name="Young S."/>
            <person name="Zeng Q."/>
            <person name="Chapman S."/>
            <person name="Gujja S."/>
            <person name="Saif S."/>
            <person name="Birren B."/>
        </authorList>
    </citation>
    <scope>NUCLEOTIDE SEQUENCE</scope>
    <source>
        <strain evidence="3">CBS 10737</strain>
    </source>
</reference>
<feature type="compositionally biased region" description="Acidic residues" evidence="1">
    <location>
        <begin position="480"/>
        <end position="491"/>
    </location>
</feature>
<evidence type="ECO:0000313" key="5">
    <source>
        <dbReference type="Proteomes" id="UP000094020"/>
    </source>
</evidence>
<dbReference type="GeneID" id="30172762"/>
<dbReference type="AlphaFoldDB" id="A0A1B9I2U8"/>
<organism evidence="3">
    <name type="scientific">Kwoniella pini CBS 10737</name>
    <dbReference type="NCBI Taxonomy" id="1296096"/>
    <lineage>
        <taxon>Eukaryota</taxon>
        <taxon>Fungi</taxon>
        <taxon>Dikarya</taxon>
        <taxon>Basidiomycota</taxon>
        <taxon>Agaricomycotina</taxon>
        <taxon>Tremellomycetes</taxon>
        <taxon>Tremellales</taxon>
        <taxon>Cryptococcaceae</taxon>
        <taxon>Kwoniella</taxon>
    </lineage>
</organism>
<accession>A0A1B9I2U8</accession>
<dbReference type="OrthoDB" id="2573365at2759"/>
<reference evidence="4" key="2">
    <citation type="submission" date="2013-07" db="EMBL/GenBank/DDBJ databases">
        <authorList>
            <consortium name="The Broad Institute Genome Sequencing Platform"/>
            <person name="Cuomo C."/>
            <person name="Litvintseva A."/>
            <person name="Chen Y."/>
            <person name="Heitman J."/>
            <person name="Sun S."/>
            <person name="Springer D."/>
            <person name="Dromer F."/>
            <person name="Young S.K."/>
            <person name="Zeng Q."/>
            <person name="Gargeya S."/>
            <person name="Fitzgerald M."/>
            <person name="Abouelleil A."/>
            <person name="Alvarado L."/>
            <person name="Berlin A.M."/>
            <person name="Chapman S.B."/>
            <person name="Dewar J."/>
            <person name="Goldberg J."/>
            <person name="Griggs A."/>
            <person name="Gujja S."/>
            <person name="Hansen M."/>
            <person name="Howarth C."/>
            <person name="Imamovic A."/>
            <person name="Larimer J."/>
            <person name="McCowan C."/>
            <person name="Murphy C."/>
            <person name="Pearson M."/>
            <person name="Priest M."/>
            <person name="Roberts A."/>
            <person name="Saif S."/>
            <person name="Shea T."/>
            <person name="Sykes S."/>
            <person name="Wortman J."/>
            <person name="Nusbaum C."/>
            <person name="Birren B."/>
        </authorList>
    </citation>
    <scope>NUCLEOTIDE SEQUENCE</scope>
    <source>
        <strain evidence="4">CBS 10737</strain>
    </source>
</reference>
<dbReference type="InterPro" id="IPR020795">
    <property type="entry name" value="ORC3"/>
</dbReference>
<proteinExistence type="predicted"/>
<reference evidence="4" key="4">
    <citation type="submission" date="2024-02" db="EMBL/GenBank/DDBJ databases">
        <title>Comparative genomics of Cryptococcus and Kwoniella reveals pathogenesis evolution and contrasting modes of karyotype evolution via chromosome fusion or intercentromeric recombination.</title>
        <authorList>
            <person name="Coelho M.A."/>
            <person name="David-Palma M."/>
            <person name="Shea T."/>
            <person name="Bowers K."/>
            <person name="McGinley-Smith S."/>
            <person name="Mohammad A.W."/>
            <person name="Gnirke A."/>
            <person name="Yurkov A.M."/>
            <person name="Nowrousian M."/>
            <person name="Sun S."/>
            <person name="Cuomo C.A."/>
            <person name="Heitman J."/>
        </authorList>
    </citation>
    <scope>NUCLEOTIDE SEQUENCE</scope>
    <source>
        <strain evidence="4">CBS 10737</strain>
    </source>
</reference>
<feature type="region of interest" description="Disordered" evidence="1">
    <location>
        <begin position="472"/>
        <end position="512"/>
    </location>
</feature>
<protein>
    <recommendedName>
        <fullName evidence="2">Origin recognition complex subunit 3 winged helix C-terminal domain-containing protein</fullName>
    </recommendedName>
</protein>
<dbReference type="EMBL" id="KI894011">
    <property type="protein sequence ID" value="OCF49866.1"/>
    <property type="molecule type" value="Genomic_DNA"/>
</dbReference>
<reference evidence="3" key="1">
    <citation type="submission" date="2013-07" db="EMBL/GenBank/DDBJ databases">
        <title>The Genome Sequence of Cryptococcus pinus CBS10737.</title>
        <authorList>
            <consortium name="The Broad Institute Genome Sequencing Platform"/>
            <person name="Cuomo C."/>
            <person name="Litvintseva A."/>
            <person name="Chen Y."/>
            <person name="Heitman J."/>
            <person name="Sun S."/>
            <person name="Springer D."/>
            <person name="Dromer F."/>
            <person name="Young S.K."/>
            <person name="Zeng Q."/>
            <person name="Gargeya S."/>
            <person name="Fitzgerald M."/>
            <person name="Abouelleil A."/>
            <person name="Alvarado L."/>
            <person name="Berlin A.M."/>
            <person name="Chapman S.B."/>
            <person name="Dewar J."/>
            <person name="Goldberg J."/>
            <person name="Griggs A."/>
            <person name="Gujja S."/>
            <person name="Hansen M."/>
            <person name="Howarth C."/>
            <person name="Imamovic A."/>
            <person name="Larimer J."/>
            <person name="McCowan C."/>
            <person name="Murphy C."/>
            <person name="Pearson M."/>
            <person name="Priest M."/>
            <person name="Roberts A."/>
            <person name="Saif S."/>
            <person name="Shea T."/>
            <person name="Sykes S."/>
            <person name="Wortman J."/>
            <person name="Nusbaum C."/>
            <person name="Birren B."/>
        </authorList>
    </citation>
    <scope>NUCLEOTIDE SEQUENCE [LARGE SCALE GENOMIC DNA]</scope>
    <source>
        <strain evidence="3">CBS 10737</strain>
    </source>
</reference>
<feature type="compositionally biased region" description="Polar residues" evidence="1">
    <location>
        <begin position="381"/>
        <end position="394"/>
    </location>
</feature>
<keyword evidence="5" id="KW-1185">Reference proteome</keyword>
<gene>
    <name evidence="3" type="ORF">I206_04393</name>
    <name evidence="4" type="ORF">I206_104032</name>
</gene>
<evidence type="ECO:0000313" key="4">
    <source>
        <dbReference type="EMBL" id="WWC70085.1"/>
    </source>
</evidence>
<feature type="region of interest" description="Disordered" evidence="1">
    <location>
        <begin position="372"/>
        <end position="394"/>
    </location>
</feature>
<dbReference type="PANTHER" id="PTHR12748">
    <property type="entry name" value="ORIGIN RECOGNITION COMPLEX SUBUNIT 3"/>
    <property type="match status" value="1"/>
</dbReference>
<dbReference type="RefSeq" id="XP_019011085.1">
    <property type="nucleotide sequence ID" value="XM_019156127.1"/>
</dbReference>
<dbReference type="InterPro" id="IPR040855">
    <property type="entry name" value="ORC_WH_C"/>
</dbReference>
<evidence type="ECO:0000313" key="3">
    <source>
        <dbReference type="EMBL" id="OCF49866.1"/>
    </source>
</evidence>
<dbReference type="KEGG" id="kpin:30172762"/>
<dbReference type="PANTHER" id="PTHR12748:SF0">
    <property type="entry name" value="ORIGIN RECOGNITION COMPLEX SUBUNIT 3"/>
    <property type="match status" value="1"/>
</dbReference>
<dbReference type="GO" id="GO:0005656">
    <property type="term" value="C:nuclear pre-replicative complex"/>
    <property type="evidence" value="ECO:0007669"/>
    <property type="project" value="TreeGrafter"/>
</dbReference>
<dbReference type="GO" id="GO:0031261">
    <property type="term" value="C:DNA replication preinitiation complex"/>
    <property type="evidence" value="ECO:0007669"/>
    <property type="project" value="TreeGrafter"/>
</dbReference>
<dbReference type="Pfam" id="PF18137">
    <property type="entry name" value="WHD_ORC"/>
    <property type="match status" value="1"/>
</dbReference>
<dbReference type="EMBL" id="CP144523">
    <property type="protein sequence ID" value="WWC70085.1"/>
    <property type="molecule type" value="Genomic_DNA"/>
</dbReference>
<dbReference type="GO" id="GO:0005664">
    <property type="term" value="C:nuclear origin of replication recognition complex"/>
    <property type="evidence" value="ECO:0007669"/>
    <property type="project" value="InterPro"/>
</dbReference>
<dbReference type="STRING" id="1296096.A0A1B9I2U8"/>